<keyword evidence="2" id="KW-1185">Reference proteome</keyword>
<organism evidence="1 2">
    <name type="scientific">Cichorium intybus</name>
    <name type="common">Chicory</name>
    <dbReference type="NCBI Taxonomy" id="13427"/>
    <lineage>
        <taxon>Eukaryota</taxon>
        <taxon>Viridiplantae</taxon>
        <taxon>Streptophyta</taxon>
        <taxon>Embryophyta</taxon>
        <taxon>Tracheophyta</taxon>
        <taxon>Spermatophyta</taxon>
        <taxon>Magnoliopsida</taxon>
        <taxon>eudicotyledons</taxon>
        <taxon>Gunneridae</taxon>
        <taxon>Pentapetalae</taxon>
        <taxon>asterids</taxon>
        <taxon>campanulids</taxon>
        <taxon>Asterales</taxon>
        <taxon>Asteraceae</taxon>
        <taxon>Cichorioideae</taxon>
        <taxon>Cichorieae</taxon>
        <taxon>Cichoriinae</taxon>
        <taxon>Cichorium</taxon>
    </lineage>
</organism>
<dbReference type="Proteomes" id="UP001055811">
    <property type="component" value="Linkage Group LG03"/>
</dbReference>
<reference evidence="2" key="1">
    <citation type="journal article" date="2022" name="Mol. Ecol. Resour.">
        <title>The genomes of chicory, endive, great burdock and yacon provide insights into Asteraceae palaeo-polyploidization history and plant inulin production.</title>
        <authorList>
            <person name="Fan W."/>
            <person name="Wang S."/>
            <person name="Wang H."/>
            <person name="Wang A."/>
            <person name="Jiang F."/>
            <person name="Liu H."/>
            <person name="Zhao H."/>
            <person name="Xu D."/>
            <person name="Zhang Y."/>
        </authorList>
    </citation>
    <scope>NUCLEOTIDE SEQUENCE [LARGE SCALE GENOMIC DNA]</scope>
    <source>
        <strain evidence="2">cv. Punajuju</strain>
    </source>
</reference>
<sequence length="361" mass="41094">MDRSIIRRGAASTFLLGMLILLLTRNSFCDGKSHGSCREKERNALLEFKSDLIDPSGRLSSWTVDQKDCCKWVGVFCDNSTGHVHELHLKNPDAESEKLYQSRYEMSSLGVPNSLRNMTNLQFLDLSSNFLNSSIPKWFGILSSLIFLNLSNNQLTGTLPESVGHLSMLVGLYISSNFLEGIVSEVHFANLTNLMYLYASDNLLSMRVSPEWKPLFQLQEMELRSWQLGPKFPNWLRSQKMLEDLDLSCAQISDSVPNWFWELSSQFVYLNLSHNQLHGEIPNIAPTVGSVHSVMYLNSNKFNGSLPCFPPNIRELDVSRNSFSELVATGSANSWQQQFHREYPKIHWTSTRLALFTPTQQ</sequence>
<gene>
    <name evidence="1" type="ORF">L2E82_13973</name>
</gene>
<proteinExistence type="predicted"/>
<comment type="caution">
    <text evidence="1">The sequence shown here is derived from an EMBL/GenBank/DDBJ whole genome shotgun (WGS) entry which is preliminary data.</text>
</comment>
<protein>
    <submittedName>
        <fullName evidence="1">Uncharacterized protein</fullName>
    </submittedName>
</protein>
<reference evidence="1 2" key="2">
    <citation type="journal article" date="2022" name="Mol. Ecol. Resour.">
        <title>The genomes of chicory, endive, great burdock and yacon provide insights into Asteraceae paleo-polyploidization history and plant inulin production.</title>
        <authorList>
            <person name="Fan W."/>
            <person name="Wang S."/>
            <person name="Wang H."/>
            <person name="Wang A."/>
            <person name="Jiang F."/>
            <person name="Liu H."/>
            <person name="Zhao H."/>
            <person name="Xu D."/>
            <person name="Zhang Y."/>
        </authorList>
    </citation>
    <scope>NUCLEOTIDE SEQUENCE [LARGE SCALE GENOMIC DNA]</scope>
    <source>
        <strain evidence="2">cv. Punajuju</strain>
        <tissue evidence="1">Leaves</tissue>
    </source>
</reference>
<evidence type="ECO:0000313" key="1">
    <source>
        <dbReference type="EMBL" id="KAI3763975.1"/>
    </source>
</evidence>
<dbReference type="EMBL" id="CM042011">
    <property type="protein sequence ID" value="KAI3763975.1"/>
    <property type="molecule type" value="Genomic_DNA"/>
</dbReference>
<evidence type="ECO:0000313" key="2">
    <source>
        <dbReference type="Proteomes" id="UP001055811"/>
    </source>
</evidence>
<accession>A0ACB9EZ65</accession>
<name>A0ACB9EZ65_CICIN</name>